<gene>
    <name evidence="3" type="ORF">SE17_25670</name>
</gene>
<evidence type="ECO:0008006" key="5">
    <source>
        <dbReference type="Google" id="ProtNLM"/>
    </source>
</evidence>
<organism evidence="3 4">
    <name type="scientific">Kouleothrix aurantiaca</name>
    <dbReference type="NCBI Taxonomy" id="186479"/>
    <lineage>
        <taxon>Bacteria</taxon>
        <taxon>Bacillati</taxon>
        <taxon>Chloroflexota</taxon>
        <taxon>Chloroflexia</taxon>
        <taxon>Chloroflexales</taxon>
        <taxon>Roseiflexineae</taxon>
        <taxon>Roseiflexaceae</taxon>
        <taxon>Kouleothrix</taxon>
    </lineage>
</organism>
<dbReference type="PANTHER" id="PTHR42734:SF5">
    <property type="entry name" value="IRON TRANSPORT SYSTEM ATP-BINDING PROTEIN HI_0361-RELATED"/>
    <property type="match status" value="1"/>
</dbReference>
<dbReference type="EMBL" id="LJCR01001280">
    <property type="protein sequence ID" value="KPV50653.1"/>
    <property type="molecule type" value="Genomic_DNA"/>
</dbReference>
<evidence type="ECO:0000256" key="2">
    <source>
        <dbReference type="ARBA" id="ARBA00022448"/>
    </source>
</evidence>
<dbReference type="Gene3D" id="3.40.50.300">
    <property type="entry name" value="P-loop containing nucleotide triphosphate hydrolases"/>
    <property type="match status" value="1"/>
</dbReference>
<name>A0A0N8PRR4_9CHLR</name>
<dbReference type="Proteomes" id="UP000050509">
    <property type="component" value="Unassembled WGS sequence"/>
</dbReference>
<evidence type="ECO:0000313" key="3">
    <source>
        <dbReference type="EMBL" id="KPV50653.1"/>
    </source>
</evidence>
<keyword evidence="2" id="KW-0813">Transport</keyword>
<sequence>LLLLDEPISGVDAPTQESILALLAELARAGKTLLITTHDLRCNMEFFDGLLALNRRLVALGPAAEVLTPATLARTYGTQIVLADGTEVALT</sequence>
<proteinExistence type="inferred from homology"/>
<keyword evidence="4" id="KW-1185">Reference proteome</keyword>
<dbReference type="PANTHER" id="PTHR42734">
    <property type="entry name" value="METAL TRANSPORT SYSTEM ATP-BINDING PROTEIN TM_0124-RELATED"/>
    <property type="match status" value="1"/>
</dbReference>
<evidence type="ECO:0000256" key="1">
    <source>
        <dbReference type="ARBA" id="ARBA00005417"/>
    </source>
</evidence>
<dbReference type="InterPro" id="IPR027417">
    <property type="entry name" value="P-loop_NTPase"/>
</dbReference>
<comment type="caution">
    <text evidence="3">The sequence shown here is derived from an EMBL/GenBank/DDBJ whole genome shotgun (WGS) entry which is preliminary data.</text>
</comment>
<protein>
    <recommendedName>
        <fullName evidence="5">Manganese ABC transporter ATP-binding protein</fullName>
    </recommendedName>
</protein>
<dbReference type="SUPFAM" id="SSF52540">
    <property type="entry name" value="P-loop containing nucleoside triphosphate hydrolases"/>
    <property type="match status" value="1"/>
</dbReference>
<comment type="similarity">
    <text evidence="1">Belongs to the ABC transporter superfamily.</text>
</comment>
<evidence type="ECO:0000313" key="4">
    <source>
        <dbReference type="Proteomes" id="UP000050509"/>
    </source>
</evidence>
<dbReference type="InterPro" id="IPR050153">
    <property type="entry name" value="Metal_Ion_Import_ABC"/>
</dbReference>
<reference evidence="3 4" key="1">
    <citation type="submission" date="2015-09" db="EMBL/GenBank/DDBJ databases">
        <title>Draft genome sequence of Kouleothrix aurantiaca JCM 19913.</title>
        <authorList>
            <person name="Hemp J."/>
        </authorList>
    </citation>
    <scope>NUCLEOTIDE SEQUENCE [LARGE SCALE GENOMIC DNA]</scope>
    <source>
        <strain evidence="3 4">COM-B</strain>
    </source>
</reference>
<feature type="non-terminal residue" evidence="3">
    <location>
        <position position="1"/>
    </location>
</feature>
<dbReference type="AlphaFoldDB" id="A0A0N8PRR4"/>
<accession>A0A0N8PRR4</accession>